<sequence>MIKVAIFASGAGSNAQKIIDHFREHSSVKISLIVCNKPGAGVLQIAEKENIPTLLIEKEQFFRGDNYVHALKAHDISFIILAGFLWKIPGGLVEAFRGHIINIHPALLPKYGGKGMYGQFVHAAVIEAAEKESGITIHYVDEQYDHGSTIFQATCEITPDDTPETLAQKIHALEHAHFPRVAEEVILQLKS</sequence>
<feature type="binding site" evidence="6">
    <location>
        <position position="58"/>
    </location>
    <ligand>
        <name>(6R)-10-formyltetrahydrofolate</name>
        <dbReference type="ChEBI" id="CHEBI:195366"/>
    </ligand>
</feature>
<comment type="caution">
    <text evidence="8">The sequence shown here is derived from an EMBL/GenBank/DDBJ whole genome shotgun (WGS) entry which is preliminary data.</text>
</comment>
<keyword evidence="3 6" id="KW-0658">Purine biosynthesis</keyword>
<gene>
    <name evidence="6 8" type="primary">purN</name>
    <name evidence="8" type="ORF">KTO63_11530</name>
</gene>
<dbReference type="InterPro" id="IPR001555">
    <property type="entry name" value="GART_AS"/>
</dbReference>
<evidence type="ECO:0000256" key="5">
    <source>
        <dbReference type="ARBA" id="ARBA00047664"/>
    </source>
</evidence>
<comment type="caution">
    <text evidence="6">Lacks conserved residue(s) required for the propagation of feature annotation.</text>
</comment>
<comment type="function">
    <text evidence="6">Catalyzes the transfer of a formyl group from 10-formyltetrahydrofolate to 5-phospho-ribosyl-glycinamide (GAR), producing 5-phospho-ribosyl-N-formylglycinamide (FGAR) and tetrahydrofolate.</text>
</comment>
<evidence type="ECO:0000313" key="8">
    <source>
        <dbReference type="EMBL" id="MBV4357782.1"/>
    </source>
</evidence>
<dbReference type="GO" id="GO:0006189">
    <property type="term" value="P:'de novo' IMP biosynthetic process"/>
    <property type="evidence" value="ECO:0007669"/>
    <property type="project" value="UniProtKB-UniRule"/>
</dbReference>
<feature type="site" description="Raises pKa of active site His" evidence="6">
    <location>
        <position position="145"/>
    </location>
</feature>
<comment type="catalytic activity">
    <reaction evidence="5 6">
        <text>N(1)-(5-phospho-beta-D-ribosyl)glycinamide + (6R)-10-formyltetrahydrofolate = N(2)-formyl-N(1)-(5-phospho-beta-D-ribosyl)glycinamide + (6S)-5,6,7,8-tetrahydrofolate + H(+)</text>
        <dbReference type="Rhea" id="RHEA:15053"/>
        <dbReference type="ChEBI" id="CHEBI:15378"/>
        <dbReference type="ChEBI" id="CHEBI:57453"/>
        <dbReference type="ChEBI" id="CHEBI:143788"/>
        <dbReference type="ChEBI" id="CHEBI:147286"/>
        <dbReference type="ChEBI" id="CHEBI:195366"/>
        <dbReference type="EC" id="2.1.2.2"/>
    </reaction>
</comment>
<feature type="binding site" evidence="6">
    <location>
        <position position="102"/>
    </location>
    <ligand>
        <name>(6R)-10-formyltetrahydrofolate</name>
        <dbReference type="ChEBI" id="CHEBI:195366"/>
    </ligand>
</feature>
<reference evidence="8" key="1">
    <citation type="submission" date="2021-06" db="EMBL/GenBank/DDBJ databases">
        <authorList>
            <person name="Huq M.A."/>
        </authorList>
    </citation>
    <scope>NUCLEOTIDE SEQUENCE</scope>
    <source>
        <strain evidence="8">MAH-26</strain>
    </source>
</reference>
<comment type="similarity">
    <text evidence="4 6">Belongs to the GART family.</text>
</comment>
<dbReference type="EC" id="2.1.2.2" evidence="6"/>
<evidence type="ECO:0000256" key="2">
    <source>
        <dbReference type="ARBA" id="ARBA00022679"/>
    </source>
</evidence>
<dbReference type="PANTHER" id="PTHR43369">
    <property type="entry name" value="PHOSPHORIBOSYLGLYCINAMIDE FORMYLTRANSFERASE"/>
    <property type="match status" value="1"/>
</dbReference>
<evidence type="ECO:0000256" key="1">
    <source>
        <dbReference type="ARBA" id="ARBA00005054"/>
    </source>
</evidence>
<feature type="domain" description="Formyl transferase N-terminal" evidence="7">
    <location>
        <begin position="3"/>
        <end position="181"/>
    </location>
</feature>
<dbReference type="RefSeq" id="WP_217791437.1">
    <property type="nucleotide sequence ID" value="NZ_JAHSPG010000008.1"/>
</dbReference>
<evidence type="ECO:0000256" key="3">
    <source>
        <dbReference type="ARBA" id="ARBA00022755"/>
    </source>
</evidence>
<organism evidence="8 9">
    <name type="scientific">Pinibacter aurantiacus</name>
    <dbReference type="NCBI Taxonomy" id="2851599"/>
    <lineage>
        <taxon>Bacteria</taxon>
        <taxon>Pseudomonadati</taxon>
        <taxon>Bacteroidota</taxon>
        <taxon>Chitinophagia</taxon>
        <taxon>Chitinophagales</taxon>
        <taxon>Chitinophagaceae</taxon>
        <taxon>Pinibacter</taxon>
    </lineage>
</organism>
<feature type="binding site" evidence="6">
    <location>
        <begin position="12"/>
        <end position="14"/>
    </location>
    <ligand>
        <name>N(1)-(5-phospho-beta-D-ribosyl)glycinamide</name>
        <dbReference type="ChEBI" id="CHEBI:143788"/>
    </ligand>
</feature>
<dbReference type="PANTHER" id="PTHR43369:SF2">
    <property type="entry name" value="PHOSPHORIBOSYLGLYCINAMIDE FORMYLTRANSFERASE"/>
    <property type="match status" value="1"/>
</dbReference>
<dbReference type="GO" id="GO:0004644">
    <property type="term" value="F:phosphoribosylglycinamide formyltransferase activity"/>
    <property type="evidence" value="ECO:0007669"/>
    <property type="project" value="UniProtKB-UniRule"/>
</dbReference>
<dbReference type="CDD" id="cd08645">
    <property type="entry name" value="FMT_core_GART"/>
    <property type="match status" value="1"/>
</dbReference>
<dbReference type="NCBIfam" id="TIGR00639">
    <property type="entry name" value="PurN"/>
    <property type="match status" value="1"/>
</dbReference>
<dbReference type="InterPro" id="IPR002376">
    <property type="entry name" value="Formyl_transf_N"/>
</dbReference>
<evidence type="ECO:0000256" key="6">
    <source>
        <dbReference type="HAMAP-Rule" id="MF_01930"/>
    </source>
</evidence>
<dbReference type="Proteomes" id="UP000812270">
    <property type="component" value="Unassembled WGS sequence"/>
</dbReference>
<proteinExistence type="inferred from homology"/>
<accession>A0A9E2W895</accession>
<feature type="active site" description="Proton donor" evidence="6">
    <location>
        <position position="104"/>
    </location>
</feature>
<keyword evidence="9" id="KW-1185">Reference proteome</keyword>
<dbReference type="AlphaFoldDB" id="A0A9E2W895"/>
<dbReference type="GO" id="GO:0005829">
    <property type="term" value="C:cytosol"/>
    <property type="evidence" value="ECO:0007669"/>
    <property type="project" value="TreeGrafter"/>
</dbReference>
<dbReference type="Pfam" id="PF00551">
    <property type="entry name" value="Formyl_trans_N"/>
    <property type="match status" value="1"/>
</dbReference>
<dbReference type="HAMAP" id="MF_01930">
    <property type="entry name" value="PurN"/>
    <property type="match status" value="1"/>
</dbReference>
<protein>
    <recommendedName>
        <fullName evidence="6">Phosphoribosylglycinamide formyltransferase</fullName>
        <ecNumber evidence="6">2.1.2.2</ecNumber>
    </recommendedName>
    <alternativeName>
        <fullName evidence="6">5'-phosphoribosylglycinamide transformylase</fullName>
    </alternativeName>
    <alternativeName>
        <fullName evidence="6">GAR transformylase</fullName>
        <shortName evidence="6">GART</shortName>
    </alternativeName>
</protein>
<comment type="pathway">
    <text evidence="1 6">Purine metabolism; IMP biosynthesis via de novo pathway; N(2)-formyl-N(1)-(5-phospho-D-ribosyl)glycinamide from N(1)-(5-phospho-D-ribosyl)glycinamide (10-formyl THF route): step 1/1.</text>
</comment>
<dbReference type="EMBL" id="JAHSPG010000008">
    <property type="protein sequence ID" value="MBV4357782.1"/>
    <property type="molecule type" value="Genomic_DNA"/>
</dbReference>
<keyword evidence="2 6" id="KW-0808">Transferase</keyword>
<name>A0A9E2W895_9BACT</name>
<evidence type="ECO:0000313" key="9">
    <source>
        <dbReference type="Proteomes" id="UP000812270"/>
    </source>
</evidence>
<evidence type="ECO:0000256" key="4">
    <source>
        <dbReference type="ARBA" id="ARBA00038440"/>
    </source>
</evidence>
<dbReference type="PROSITE" id="PS00373">
    <property type="entry name" value="GART"/>
    <property type="match status" value="1"/>
</dbReference>
<dbReference type="InterPro" id="IPR004607">
    <property type="entry name" value="GART"/>
</dbReference>
<evidence type="ECO:0000259" key="7">
    <source>
        <dbReference type="Pfam" id="PF00551"/>
    </source>
</evidence>